<name>A0AAD5UJU2_9FUNG</name>
<dbReference type="Pfam" id="PF03357">
    <property type="entry name" value="Snf7"/>
    <property type="match status" value="1"/>
</dbReference>
<dbReference type="EMBL" id="JADGKB010000014">
    <property type="protein sequence ID" value="KAJ3259971.1"/>
    <property type="molecule type" value="Genomic_DNA"/>
</dbReference>
<dbReference type="InterPro" id="IPR005024">
    <property type="entry name" value="Snf7_fam"/>
</dbReference>
<feature type="region of interest" description="Disordered" evidence="2">
    <location>
        <begin position="194"/>
        <end position="214"/>
    </location>
</feature>
<evidence type="ECO:0000313" key="4">
    <source>
        <dbReference type="Proteomes" id="UP001210925"/>
    </source>
</evidence>
<evidence type="ECO:0000256" key="1">
    <source>
        <dbReference type="SAM" id="Coils"/>
    </source>
</evidence>
<gene>
    <name evidence="3" type="ORF">HK103_001481</name>
</gene>
<sequence>MDKDDYESMLSRNELESQIITEYLVSEGRLLVKDNIYKLKQKGTLEITDTDADIVKLQKTVKSIRNQITEIEEQIGKLELDIKTLLKEKKRQKAVYSLKKKKTLEAVLERRLNSLSTVENIIDKINEKTTELEILEAYSAGTVVLKEFLKKMDKAQDTVDELQDVLADHKEIEDVMNITTFDDVEEELEELLKQETLEKDHEPDVEGLIKELDNLKTGPELPKIKEKETPKEEPLLA</sequence>
<dbReference type="Gene3D" id="6.10.140.1230">
    <property type="match status" value="1"/>
</dbReference>
<comment type="caution">
    <text evidence="3">The sequence shown here is derived from an EMBL/GenBank/DDBJ whole genome shotgun (WGS) entry which is preliminary data.</text>
</comment>
<dbReference type="GO" id="GO:0005771">
    <property type="term" value="C:multivesicular body"/>
    <property type="evidence" value="ECO:0007669"/>
    <property type="project" value="TreeGrafter"/>
</dbReference>
<protein>
    <submittedName>
        <fullName evidence="3">Uncharacterized protein</fullName>
    </submittedName>
</protein>
<dbReference type="Proteomes" id="UP001210925">
    <property type="component" value="Unassembled WGS sequence"/>
</dbReference>
<accession>A0AAD5UJU2</accession>
<dbReference type="GO" id="GO:0009898">
    <property type="term" value="C:cytoplasmic side of plasma membrane"/>
    <property type="evidence" value="ECO:0007669"/>
    <property type="project" value="TreeGrafter"/>
</dbReference>
<reference evidence="3" key="1">
    <citation type="submission" date="2020-05" db="EMBL/GenBank/DDBJ databases">
        <title>Phylogenomic resolution of chytrid fungi.</title>
        <authorList>
            <person name="Stajich J.E."/>
            <person name="Amses K."/>
            <person name="Simmons R."/>
            <person name="Seto K."/>
            <person name="Myers J."/>
            <person name="Bonds A."/>
            <person name="Quandt C.A."/>
            <person name="Barry K."/>
            <person name="Liu P."/>
            <person name="Grigoriev I."/>
            <person name="Longcore J.E."/>
            <person name="James T.Y."/>
        </authorList>
    </citation>
    <scope>NUCLEOTIDE SEQUENCE</scope>
    <source>
        <strain evidence="3">PLAUS21</strain>
    </source>
</reference>
<dbReference type="PANTHER" id="PTHR22761:SF96">
    <property type="entry name" value="BCDNA.GH08385"/>
    <property type="match status" value="1"/>
</dbReference>
<dbReference type="PANTHER" id="PTHR22761">
    <property type="entry name" value="CHARGED MULTIVESICULAR BODY PROTEIN"/>
    <property type="match status" value="1"/>
</dbReference>
<dbReference type="GO" id="GO:0032511">
    <property type="term" value="P:late endosome to vacuole transport via multivesicular body sorting pathway"/>
    <property type="evidence" value="ECO:0007669"/>
    <property type="project" value="TreeGrafter"/>
</dbReference>
<proteinExistence type="predicted"/>
<evidence type="ECO:0000313" key="3">
    <source>
        <dbReference type="EMBL" id="KAJ3259971.1"/>
    </source>
</evidence>
<keyword evidence="1" id="KW-0175">Coiled coil</keyword>
<dbReference type="GO" id="GO:0000815">
    <property type="term" value="C:ESCRT III complex"/>
    <property type="evidence" value="ECO:0007669"/>
    <property type="project" value="TreeGrafter"/>
</dbReference>
<dbReference type="GO" id="GO:0006900">
    <property type="term" value="P:vesicle budding from membrane"/>
    <property type="evidence" value="ECO:0007669"/>
    <property type="project" value="TreeGrafter"/>
</dbReference>
<feature type="coiled-coil region" evidence="1">
    <location>
        <begin position="54"/>
        <end position="88"/>
    </location>
</feature>
<evidence type="ECO:0000256" key="2">
    <source>
        <dbReference type="SAM" id="MobiDB-lite"/>
    </source>
</evidence>
<feature type="coiled-coil region" evidence="1">
    <location>
        <begin position="145"/>
        <end position="172"/>
    </location>
</feature>
<keyword evidence="4" id="KW-1185">Reference proteome</keyword>
<organism evidence="3 4">
    <name type="scientific">Boothiomyces macroporosus</name>
    <dbReference type="NCBI Taxonomy" id="261099"/>
    <lineage>
        <taxon>Eukaryota</taxon>
        <taxon>Fungi</taxon>
        <taxon>Fungi incertae sedis</taxon>
        <taxon>Chytridiomycota</taxon>
        <taxon>Chytridiomycota incertae sedis</taxon>
        <taxon>Chytridiomycetes</taxon>
        <taxon>Rhizophydiales</taxon>
        <taxon>Terramycetaceae</taxon>
        <taxon>Boothiomyces</taxon>
    </lineage>
</organism>
<dbReference type="AlphaFoldDB" id="A0AAD5UJU2"/>